<proteinExistence type="predicted"/>
<evidence type="ECO:0000256" key="1">
    <source>
        <dbReference type="SAM" id="MobiDB-lite"/>
    </source>
</evidence>
<protein>
    <submittedName>
        <fullName evidence="2">Uncharacterized protein</fullName>
    </submittedName>
</protein>
<organism evidence="2 3">
    <name type="scientific">Verticillium dahliae (strain VdLs.17 / ATCC MYA-4575 / FGSC 10137)</name>
    <name type="common">Verticillium wilt</name>
    <dbReference type="NCBI Taxonomy" id="498257"/>
    <lineage>
        <taxon>Eukaryota</taxon>
        <taxon>Fungi</taxon>
        <taxon>Dikarya</taxon>
        <taxon>Ascomycota</taxon>
        <taxon>Pezizomycotina</taxon>
        <taxon>Sordariomycetes</taxon>
        <taxon>Hypocreomycetidae</taxon>
        <taxon>Glomerellales</taxon>
        <taxon>Plectosphaerellaceae</taxon>
        <taxon>Verticillium</taxon>
    </lineage>
</organism>
<keyword evidence="3" id="KW-1185">Reference proteome</keyword>
<dbReference type="InParanoid" id="G2XAQ0"/>
<dbReference type="KEGG" id="vda:VDAG_07330"/>
<accession>G2XAQ0</accession>
<reference evidence="3" key="2">
    <citation type="journal article" date="2011" name="PLoS Pathog.">
        <title>Comparative genomics yields insights into niche adaptation of plant vascular wilt pathogens.</title>
        <authorList>
            <person name="Klosterman S.J."/>
            <person name="Subbarao K.V."/>
            <person name="Kang S."/>
            <person name="Veronese P."/>
            <person name="Gold S.E."/>
            <person name="Thomma B.P.H.J."/>
            <person name="Chen Z."/>
            <person name="Henrissat B."/>
            <person name="Lee Y.-H."/>
            <person name="Park J."/>
            <person name="Garcia-Pedrajas M.D."/>
            <person name="Barbara D.J."/>
            <person name="Anchieta A."/>
            <person name="de Jonge R."/>
            <person name="Santhanam P."/>
            <person name="Maruthachalam K."/>
            <person name="Atallah Z."/>
            <person name="Amyotte S.G."/>
            <person name="Paz Z."/>
            <person name="Inderbitzin P."/>
            <person name="Hayes R.J."/>
            <person name="Heiman D.I."/>
            <person name="Young S."/>
            <person name="Zeng Q."/>
            <person name="Engels R."/>
            <person name="Galagan J."/>
            <person name="Cuomo C.A."/>
            <person name="Dobinson K.F."/>
            <person name="Ma L.-J."/>
        </authorList>
    </citation>
    <scope>NUCLEOTIDE SEQUENCE [LARGE SCALE GENOMIC DNA]</scope>
    <source>
        <strain evidence="3">VdLs.17 / ATCC MYA-4575 / FGSC 10137</strain>
    </source>
</reference>
<dbReference type="eggNOG" id="ENOG502T3N2">
    <property type="taxonomic scope" value="Eukaryota"/>
</dbReference>
<dbReference type="RefSeq" id="XP_009654530.1">
    <property type="nucleotide sequence ID" value="XM_009656235.1"/>
</dbReference>
<dbReference type="HOGENOM" id="CLU_2086622_0_0_1"/>
<evidence type="ECO:0000313" key="3">
    <source>
        <dbReference type="Proteomes" id="UP000001611"/>
    </source>
</evidence>
<reference evidence="2 3" key="1">
    <citation type="submission" date="2008-03" db="EMBL/GenBank/DDBJ databases">
        <title>The Genome Sequence of Verticillium dahliae VdLs.17.</title>
        <authorList>
            <consortium name="The Broad Institute Genome Sequencing Platform"/>
            <person name="Ma L.-J.J."/>
            <person name="Klosterman S.J."/>
            <person name="Subbarao K."/>
            <person name="Dobinson K."/>
            <person name="Veronese P."/>
            <person name="Kang S."/>
            <person name="Gold S.E."/>
            <person name="Young S."/>
            <person name="Jaffe D."/>
            <person name="Gnerre S."/>
            <person name="Berlin A."/>
            <person name="Heiman D."/>
            <person name="Hepburn T."/>
            <person name="Sykes S."/>
            <person name="Alvarado L."/>
            <person name="Kodira C.D."/>
            <person name="Lander E."/>
            <person name="Galagan J."/>
            <person name="Nusbaum C."/>
            <person name="Birren B."/>
        </authorList>
    </citation>
    <scope>NUCLEOTIDE SEQUENCE [LARGE SCALE GENOMIC DNA]</scope>
    <source>
        <strain evidence="3">VdLs.17 / ATCC MYA-4575 / FGSC 10137</strain>
    </source>
</reference>
<sequence length="117" mass="13847">MRKGQTRELFKAHRLGFERRTSFDTTTLEPMFQIRANSKLQEIELNESKRQLEESKRELERSKVKVTSLEGQIRRLNTKHDGADRDRETLKRQLAVSDDRAEKLRKKVRGALDDHDL</sequence>
<gene>
    <name evidence="2" type="ORF">VDAG_07330</name>
</gene>
<dbReference type="GeneID" id="20708793"/>
<dbReference type="EMBL" id="DS572710">
    <property type="protein sequence ID" value="EGY16166.1"/>
    <property type="molecule type" value="Genomic_DNA"/>
</dbReference>
<dbReference type="OrthoDB" id="10300706at2759"/>
<name>G2XAQ0_VERDV</name>
<feature type="compositionally biased region" description="Basic and acidic residues" evidence="1">
    <location>
        <begin position="78"/>
        <end position="94"/>
    </location>
</feature>
<feature type="region of interest" description="Disordered" evidence="1">
    <location>
        <begin position="75"/>
        <end position="94"/>
    </location>
</feature>
<dbReference type="AlphaFoldDB" id="G2XAQ0"/>
<dbReference type="Proteomes" id="UP000001611">
    <property type="component" value="Unassembled WGS sequence"/>
</dbReference>
<evidence type="ECO:0000313" key="2">
    <source>
        <dbReference type="EMBL" id="EGY16166.1"/>
    </source>
</evidence>